<feature type="compositionally biased region" description="Low complexity" evidence="1">
    <location>
        <begin position="96"/>
        <end position="106"/>
    </location>
</feature>
<sequence>MTMLARPAVLALLALGAAGLPLVAGTARAASDGAPPRFTLAPVEGGALKLDTQTGHVSLCTRDGAGFTCVAVPDTRDAYEAEIARLQAEIATLKQAGTTPGATRPGETPPAPGTPPQAAPDPSQIDRAFDYASQIYRRLRQMIDELRAPDQSETL</sequence>
<organism evidence="3 4">
    <name type="scientific">Xanthobacter agilis</name>
    <dbReference type="NCBI Taxonomy" id="47492"/>
    <lineage>
        <taxon>Bacteria</taxon>
        <taxon>Pseudomonadati</taxon>
        <taxon>Pseudomonadota</taxon>
        <taxon>Alphaproteobacteria</taxon>
        <taxon>Hyphomicrobiales</taxon>
        <taxon>Xanthobacteraceae</taxon>
        <taxon>Xanthobacter</taxon>
    </lineage>
</organism>
<keyword evidence="2" id="KW-0732">Signal</keyword>
<accession>A0ABU0LEG6</accession>
<evidence type="ECO:0000256" key="2">
    <source>
        <dbReference type="SAM" id="SignalP"/>
    </source>
</evidence>
<evidence type="ECO:0000313" key="4">
    <source>
        <dbReference type="Proteomes" id="UP001241747"/>
    </source>
</evidence>
<keyword evidence="4" id="KW-1185">Reference proteome</keyword>
<protein>
    <submittedName>
        <fullName evidence="3">Uncharacterized protein</fullName>
    </submittedName>
</protein>
<feature type="region of interest" description="Disordered" evidence="1">
    <location>
        <begin position="93"/>
        <end position="124"/>
    </location>
</feature>
<feature type="compositionally biased region" description="Pro residues" evidence="1">
    <location>
        <begin position="107"/>
        <end position="119"/>
    </location>
</feature>
<proteinExistence type="predicted"/>
<comment type="caution">
    <text evidence="3">The sequence shown here is derived from an EMBL/GenBank/DDBJ whole genome shotgun (WGS) entry which is preliminary data.</text>
</comment>
<dbReference type="Proteomes" id="UP001241747">
    <property type="component" value="Unassembled WGS sequence"/>
</dbReference>
<feature type="chain" id="PRO_5045881508" evidence="2">
    <location>
        <begin position="30"/>
        <end position="155"/>
    </location>
</feature>
<evidence type="ECO:0000256" key="1">
    <source>
        <dbReference type="SAM" id="MobiDB-lite"/>
    </source>
</evidence>
<dbReference type="EMBL" id="JAUSVY010000004">
    <property type="protein sequence ID" value="MDQ0505540.1"/>
    <property type="molecule type" value="Genomic_DNA"/>
</dbReference>
<dbReference type="RefSeq" id="WP_237344002.1">
    <property type="nucleotide sequence ID" value="NZ_JABWGX010000002.1"/>
</dbReference>
<name>A0ABU0LEG6_XANAG</name>
<feature type="signal peptide" evidence="2">
    <location>
        <begin position="1"/>
        <end position="29"/>
    </location>
</feature>
<reference evidence="3 4" key="1">
    <citation type="submission" date="2023-07" db="EMBL/GenBank/DDBJ databases">
        <title>Genomic Encyclopedia of Type Strains, Phase IV (KMG-IV): sequencing the most valuable type-strain genomes for metagenomic binning, comparative biology and taxonomic classification.</title>
        <authorList>
            <person name="Goeker M."/>
        </authorList>
    </citation>
    <scope>NUCLEOTIDE SEQUENCE [LARGE SCALE GENOMIC DNA]</scope>
    <source>
        <strain evidence="3 4">DSM 3770</strain>
    </source>
</reference>
<gene>
    <name evidence="3" type="ORF">QOZ94_002336</name>
</gene>
<evidence type="ECO:0000313" key="3">
    <source>
        <dbReference type="EMBL" id="MDQ0505540.1"/>
    </source>
</evidence>